<proteinExistence type="predicted"/>
<dbReference type="CDD" id="cd06251">
    <property type="entry name" value="M14_ASTE_ASPA-like"/>
    <property type="match status" value="1"/>
</dbReference>
<keyword evidence="4" id="KW-0862">Zinc</keyword>
<dbReference type="Proteomes" id="UP001160519">
    <property type="component" value="Unassembled WGS sequence"/>
</dbReference>
<dbReference type="PIRSF" id="PIRSF039012">
    <property type="entry name" value="ASP"/>
    <property type="match status" value="1"/>
</dbReference>
<dbReference type="GO" id="GO:0016811">
    <property type="term" value="F:hydrolase activity, acting on carbon-nitrogen (but not peptide) bonds, in linear amides"/>
    <property type="evidence" value="ECO:0007669"/>
    <property type="project" value="InterPro"/>
</dbReference>
<comment type="caution">
    <text evidence="6">The sequence shown here is derived from an EMBL/GenBank/DDBJ whole genome shotgun (WGS) entry which is preliminary data.</text>
</comment>
<keyword evidence="7" id="KW-1185">Reference proteome</keyword>
<dbReference type="Pfam" id="PF24827">
    <property type="entry name" value="AstE_AspA_cat"/>
    <property type="match status" value="1"/>
</dbReference>
<evidence type="ECO:0000256" key="2">
    <source>
        <dbReference type="ARBA" id="ARBA00022723"/>
    </source>
</evidence>
<accession>A0AA43Q7F1</accession>
<sequence>MRQDLIISGQTIRPGTNLVIDLPLPPLYTHTPMTMPVHIIHGRKPGARLFISAAIHGDELNGVEIIRRLLKDPVLKRITGTLIAIPIVNVYGIIHRSRYLPDRRDLNRSFPGSKKGALASRIADLFMTEIVANSTHGIDLHTGAIHRSNLPQIRANLDNEATLSLAKAFNVPVLINANVRDGSLRESASERGIPMLLYEAGEALRFDEIAIRAGVRGIINVMRHLGMIANRKKRSTSSNEPYIARYSAWIRSPGSGIFRTLKSLGCRVAKHELLGMVSDPVSSLEIEVISPFSGIIIGRSEIPLVYEGEAVYHIARFEDSKEVAEYLGNFHVDISPDIGDDANDDELAIV</sequence>
<dbReference type="GO" id="GO:0016788">
    <property type="term" value="F:hydrolase activity, acting on ester bonds"/>
    <property type="evidence" value="ECO:0007669"/>
    <property type="project" value="InterPro"/>
</dbReference>
<dbReference type="PANTHER" id="PTHR37326">
    <property type="entry name" value="BLL3975 PROTEIN"/>
    <property type="match status" value="1"/>
</dbReference>
<keyword evidence="2" id="KW-0479">Metal-binding</keyword>
<evidence type="ECO:0000259" key="5">
    <source>
        <dbReference type="Pfam" id="PF24827"/>
    </source>
</evidence>
<evidence type="ECO:0000256" key="4">
    <source>
        <dbReference type="ARBA" id="ARBA00022833"/>
    </source>
</evidence>
<dbReference type="PANTHER" id="PTHR37326:SF2">
    <property type="entry name" value="SUCCINYLGLUTAMATE DESUCCINYLASE_ASPARTOACYLASE FAMILY PROTEIN"/>
    <property type="match status" value="1"/>
</dbReference>
<dbReference type="GO" id="GO:0046872">
    <property type="term" value="F:metal ion binding"/>
    <property type="evidence" value="ECO:0007669"/>
    <property type="project" value="UniProtKB-KW"/>
</dbReference>
<evidence type="ECO:0000256" key="1">
    <source>
        <dbReference type="ARBA" id="ARBA00001947"/>
    </source>
</evidence>
<protein>
    <submittedName>
        <fullName evidence="6">Succinylglutamate desuccinylase/aspartoacylase family protein</fullName>
    </submittedName>
</protein>
<comment type="cofactor">
    <cofactor evidence="1">
        <name>Zn(2+)</name>
        <dbReference type="ChEBI" id="CHEBI:29105"/>
    </cofactor>
</comment>
<evidence type="ECO:0000256" key="3">
    <source>
        <dbReference type="ARBA" id="ARBA00022801"/>
    </source>
</evidence>
<feature type="domain" description="Succinylglutamate desuccinylase/Aspartoacylase catalytic" evidence="5">
    <location>
        <begin position="45"/>
        <end position="225"/>
    </location>
</feature>
<dbReference type="SUPFAM" id="SSF53187">
    <property type="entry name" value="Zn-dependent exopeptidases"/>
    <property type="match status" value="1"/>
</dbReference>
<dbReference type="AlphaFoldDB" id="A0AA43Q7F1"/>
<gene>
    <name evidence="6" type="ORF">PSU93_12475</name>
</gene>
<evidence type="ECO:0000313" key="7">
    <source>
        <dbReference type="Proteomes" id="UP001160519"/>
    </source>
</evidence>
<organism evidence="6 7">
    <name type="scientific">Candidatus Methylobacter titanis</name>
    <dbReference type="NCBI Taxonomy" id="3053457"/>
    <lineage>
        <taxon>Bacteria</taxon>
        <taxon>Pseudomonadati</taxon>
        <taxon>Pseudomonadota</taxon>
        <taxon>Gammaproteobacteria</taxon>
        <taxon>Methylococcales</taxon>
        <taxon>Methylococcaceae</taxon>
        <taxon>Methylobacter</taxon>
    </lineage>
</organism>
<dbReference type="InterPro" id="IPR055438">
    <property type="entry name" value="AstE_AspA_cat"/>
</dbReference>
<evidence type="ECO:0000313" key="6">
    <source>
        <dbReference type="EMBL" id="MDI1231957.1"/>
    </source>
</evidence>
<dbReference type="Gene3D" id="3.40.630.10">
    <property type="entry name" value="Zn peptidases"/>
    <property type="match status" value="1"/>
</dbReference>
<dbReference type="InterPro" id="IPR053138">
    <property type="entry name" value="N-alpha-Ac-DABA_deacetylase"/>
</dbReference>
<name>A0AA43Q7F1_9GAMM</name>
<keyword evidence="3" id="KW-0378">Hydrolase</keyword>
<dbReference type="EMBL" id="JAQSDF010000050">
    <property type="protein sequence ID" value="MDI1231957.1"/>
    <property type="molecule type" value="Genomic_DNA"/>
</dbReference>
<reference evidence="6" key="1">
    <citation type="submission" date="2023-01" db="EMBL/GenBank/DDBJ databases">
        <title>Biogeochemical cycle of methane in antarctic sediments.</title>
        <authorList>
            <person name="Roldan D.M."/>
            <person name="Menes R.J."/>
        </authorList>
    </citation>
    <scope>NUCLEOTIDE SEQUENCE [LARGE SCALE GENOMIC DNA]</scope>
    <source>
        <strain evidence="6">K-2018 MAG008</strain>
    </source>
</reference>
<dbReference type="InterPro" id="IPR043795">
    <property type="entry name" value="N-alpha-Ac-DABA-like"/>
</dbReference>